<name>A0A7S3G8Y2_9EUKA</name>
<proteinExistence type="predicted"/>
<dbReference type="AlphaFoldDB" id="A0A7S3G8Y2"/>
<sequence length="215" mass="24952">MGTEGFETFYGERSPSDRTYTKSPPSSFKNRNFFNSFSKFLCYKQEKQINSCTYIWLGFFQTFAFLLPSLPSLPFFAYFVLHLHCSNEVLYYARMQCQSGRASTPFSHTYTITCMRTARVRKQNVDGPHSNKEGRGMEAVTHMRREVGEGGKERGEWASQQKRERGREGERERERERKGLKHTRVFLACSLFQVSRHSSRALLPFLFLSSPTSSS</sequence>
<dbReference type="EMBL" id="HBIB01033118">
    <property type="protein sequence ID" value="CAE0259248.1"/>
    <property type="molecule type" value="Transcribed_RNA"/>
</dbReference>
<protein>
    <submittedName>
        <fullName evidence="2">Uncharacterized protein</fullName>
    </submittedName>
</protein>
<gene>
    <name evidence="2" type="ORF">PBIL07802_LOCUS21515</name>
</gene>
<organism evidence="2">
    <name type="scientific">Palpitomonas bilix</name>
    <dbReference type="NCBI Taxonomy" id="652834"/>
    <lineage>
        <taxon>Eukaryota</taxon>
        <taxon>Eukaryota incertae sedis</taxon>
    </lineage>
</organism>
<evidence type="ECO:0000256" key="1">
    <source>
        <dbReference type="SAM" id="MobiDB-lite"/>
    </source>
</evidence>
<feature type="compositionally biased region" description="Basic and acidic residues" evidence="1">
    <location>
        <begin position="145"/>
        <end position="177"/>
    </location>
</feature>
<reference evidence="2" key="1">
    <citation type="submission" date="2021-01" db="EMBL/GenBank/DDBJ databases">
        <authorList>
            <person name="Corre E."/>
            <person name="Pelletier E."/>
            <person name="Niang G."/>
            <person name="Scheremetjew M."/>
            <person name="Finn R."/>
            <person name="Kale V."/>
            <person name="Holt S."/>
            <person name="Cochrane G."/>
            <person name="Meng A."/>
            <person name="Brown T."/>
            <person name="Cohen L."/>
        </authorList>
    </citation>
    <scope>NUCLEOTIDE SEQUENCE</scope>
    <source>
        <strain evidence="2">NIES-2562</strain>
    </source>
</reference>
<feature type="region of interest" description="Disordered" evidence="1">
    <location>
        <begin position="1"/>
        <end position="24"/>
    </location>
</feature>
<feature type="region of interest" description="Disordered" evidence="1">
    <location>
        <begin position="145"/>
        <end position="179"/>
    </location>
</feature>
<evidence type="ECO:0000313" key="2">
    <source>
        <dbReference type="EMBL" id="CAE0259248.1"/>
    </source>
</evidence>
<accession>A0A7S3G8Y2</accession>